<reference evidence="1" key="1">
    <citation type="submission" date="2016-10" db="EMBL/GenBank/DDBJ databases">
        <title>Sequence of Gallionella enrichment culture.</title>
        <authorList>
            <person name="Poehlein A."/>
            <person name="Muehling M."/>
            <person name="Daniel R."/>
        </authorList>
    </citation>
    <scope>NUCLEOTIDE SEQUENCE</scope>
</reference>
<organism evidence="1">
    <name type="scientific">mine drainage metagenome</name>
    <dbReference type="NCBI Taxonomy" id="410659"/>
    <lineage>
        <taxon>unclassified sequences</taxon>
        <taxon>metagenomes</taxon>
        <taxon>ecological metagenomes</taxon>
    </lineage>
</organism>
<name>A0A1J5S160_9ZZZZ</name>
<protein>
    <submittedName>
        <fullName evidence="1">Uncharacterized protein</fullName>
    </submittedName>
</protein>
<dbReference type="AlphaFoldDB" id="A0A1J5S160"/>
<proteinExistence type="predicted"/>
<evidence type="ECO:0000313" key="1">
    <source>
        <dbReference type="EMBL" id="OIQ94077.1"/>
    </source>
</evidence>
<accession>A0A1J5S160</accession>
<gene>
    <name evidence="1" type="ORF">GALL_239900</name>
</gene>
<sequence length="143" mass="15417">MEMLEQQQLEAALMRRGGVDADSAQIASAVVSIWQEIATCLNPIIGKGGVDALYQRSLYLTGRAHPWLMTVHGRTHLAAMGLEALKSTLTEQSSANAAVGGAALLHTFYALLSSLIGASLTERVLYPIRINFLSEPPERDTLP</sequence>
<comment type="caution">
    <text evidence="1">The sequence shown here is derived from an EMBL/GenBank/DDBJ whole genome shotgun (WGS) entry which is preliminary data.</text>
</comment>
<dbReference type="EMBL" id="MLJW01000194">
    <property type="protein sequence ID" value="OIQ94077.1"/>
    <property type="molecule type" value="Genomic_DNA"/>
</dbReference>